<evidence type="ECO:0000313" key="2">
    <source>
        <dbReference type="Proteomes" id="UP000646365"/>
    </source>
</evidence>
<reference evidence="1" key="2">
    <citation type="submission" date="2020-09" db="EMBL/GenBank/DDBJ databases">
        <authorList>
            <person name="Sun Q."/>
            <person name="Zhou Y."/>
        </authorList>
    </citation>
    <scope>NUCLEOTIDE SEQUENCE</scope>
    <source>
        <strain evidence="1">CGMCC 1.15725</strain>
    </source>
</reference>
<organism evidence="1 2">
    <name type="scientific">Aliidongia dinghuensis</name>
    <dbReference type="NCBI Taxonomy" id="1867774"/>
    <lineage>
        <taxon>Bacteria</taxon>
        <taxon>Pseudomonadati</taxon>
        <taxon>Pseudomonadota</taxon>
        <taxon>Alphaproteobacteria</taxon>
        <taxon>Rhodospirillales</taxon>
        <taxon>Dongiaceae</taxon>
        <taxon>Aliidongia</taxon>
    </lineage>
</organism>
<name>A0A8J3E5D0_9PROT</name>
<dbReference type="Proteomes" id="UP000646365">
    <property type="component" value="Unassembled WGS sequence"/>
</dbReference>
<protein>
    <submittedName>
        <fullName evidence="1">Uncharacterized protein</fullName>
    </submittedName>
</protein>
<reference evidence="1" key="1">
    <citation type="journal article" date="2014" name="Int. J. Syst. Evol. Microbiol.">
        <title>Complete genome sequence of Corynebacterium casei LMG S-19264T (=DSM 44701T), isolated from a smear-ripened cheese.</title>
        <authorList>
            <consortium name="US DOE Joint Genome Institute (JGI-PGF)"/>
            <person name="Walter F."/>
            <person name="Albersmeier A."/>
            <person name="Kalinowski J."/>
            <person name="Ruckert C."/>
        </authorList>
    </citation>
    <scope>NUCLEOTIDE SEQUENCE</scope>
    <source>
        <strain evidence="1">CGMCC 1.15725</strain>
    </source>
</reference>
<keyword evidence="2" id="KW-1185">Reference proteome</keyword>
<dbReference type="EMBL" id="BMJQ01000023">
    <property type="protein sequence ID" value="GGF46361.1"/>
    <property type="molecule type" value="Genomic_DNA"/>
</dbReference>
<sequence length="159" mass="17465">MPFPYQILAALRDTLRGFGKKPAGSLMHEYDTDGEIPCFYFAGDLLQKVAGENYTSAENSTALGPNSGTPEGAFFHFAVQGEPSECNHGFCVYFWNNNAILIQVYVNKPVKLILRMSRLDFLNAMANLRAGNCVSAYANLFGVAIEKFTPHSIQTSVAN</sequence>
<accession>A0A8J3E5D0</accession>
<dbReference type="AlphaFoldDB" id="A0A8J3E5D0"/>
<comment type="caution">
    <text evidence="1">The sequence shown here is derived from an EMBL/GenBank/DDBJ whole genome shotgun (WGS) entry which is preliminary data.</text>
</comment>
<proteinExistence type="predicted"/>
<gene>
    <name evidence="1" type="ORF">GCM10011611_61050</name>
</gene>
<evidence type="ECO:0000313" key="1">
    <source>
        <dbReference type="EMBL" id="GGF46361.1"/>
    </source>
</evidence>
<dbReference type="RefSeq" id="WP_189051979.1">
    <property type="nucleotide sequence ID" value="NZ_BMJQ01000023.1"/>
</dbReference>